<dbReference type="KEGG" id="crq:GCK72_000159"/>
<evidence type="ECO:0000313" key="3">
    <source>
        <dbReference type="Proteomes" id="UP000483820"/>
    </source>
</evidence>
<protein>
    <submittedName>
        <fullName evidence="2">Uncharacterized protein</fullName>
    </submittedName>
</protein>
<reference evidence="2 3" key="1">
    <citation type="submission" date="2019-12" db="EMBL/GenBank/DDBJ databases">
        <title>Chromosome-level assembly of the Caenorhabditis remanei genome.</title>
        <authorList>
            <person name="Teterina A.A."/>
            <person name="Willis J.H."/>
            <person name="Phillips P.C."/>
        </authorList>
    </citation>
    <scope>NUCLEOTIDE SEQUENCE [LARGE SCALE GENOMIC DNA]</scope>
    <source>
        <strain evidence="2 3">PX506</strain>
        <tissue evidence="2">Whole organism</tissue>
    </source>
</reference>
<dbReference type="CTD" id="9822690"/>
<proteinExistence type="predicted"/>
<feature type="region of interest" description="Disordered" evidence="1">
    <location>
        <begin position="332"/>
        <end position="378"/>
    </location>
</feature>
<comment type="caution">
    <text evidence="2">The sequence shown here is derived from an EMBL/GenBank/DDBJ whole genome shotgun (WGS) entry which is preliminary data.</text>
</comment>
<dbReference type="EMBL" id="WUAV01000001">
    <property type="protein sequence ID" value="KAF1768347.1"/>
    <property type="molecule type" value="Genomic_DNA"/>
</dbReference>
<dbReference type="GeneID" id="9822690"/>
<name>A0A6A5HPW3_CAERE</name>
<organism evidence="2 3">
    <name type="scientific">Caenorhabditis remanei</name>
    <name type="common">Caenorhabditis vulgaris</name>
    <dbReference type="NCBI Taxonomy" id="31234"/>
    <lineage>
        <taxon>Eukaryota</taxon>
        <taxon>Metazoa</taxon>
        <taxon>Ecdysozoa</taxon>
        <taxon>Nematoda</taxon>
        <taxon>Chromadorea</taxon>
        <taxon>Rhabditida</taxon>
        <taxon>Rhabditina</taxon>
        <taxon>Rhabditomorpha</taxon>
        <taxon>Rhabditoidea</taxon>
        <taxon>Rhabditidae</taxon>
        <taxon>Peloderinae</taxon>
        <taxon>Caenorhabditis</taxon>
    </lineage>
</organism>
<feature type="compositionally biased region" description="Acidic residues" evidence="1">
    <location>
        <begin position="362"/>
        <end position="374"/>
    </location>
</feature>
<gene>
    <name evidence="2" type="ORF">GCK72_000159</name>
</gene>
<evidence type="ECO:0000313" key="2">
    <source>
        <dbReference type="EMBL" id="KAF1768347.1"/>
    </source>
</evidence>
<accession>A0A6A5HPW3</accession>
<evidence type="ECO:0000256" key="1">
    <source>
        <dbReference type="SAM" id="MobiDB-lite"/>
    </source>
</evidence>
<dbReference type="Proteomes" id="UP000483820">
    <property type="component" value="Chromosome I"/>
</dbReference>
<sequence length="660" mass="74318">MYGAGGGGYYYTPQYAPPIQQQYPPTVPLQYPQQYAPQLQYAPPQPLQYAYAVAPPPPTPPPLRPELQYPAQEQYRPPPSPTPVNCTRIYGIIIGLSKDGNANYLFYSQEVGGLAYIDKNVKELHIGRWLQLVVQSPEFHGEFILDNTNCVGFEIRDTLPDPMYASAKFYPSRHDPNNGELIITARFSIHANHQTMKFDVHSYDIEFLHIIDDFQMIKGSDQFYDGRSFIVEAQASLGGWLVLRVHEDSNRQFSCDALLYPIIDFNVQFLEDCCPALIPIMTGDGWPHPPQGAPQQPVFHEEAGHFGEIHPSSSANSYLAPSQIELQEITESMSATSISQQAPPTTQMAPPPPPQPTVDVTGDSDEEIDDEDSEGTMGTATIPAKEYMKDVAGKMYQRLIDERPLTGQTPQSALCVVVQQIDKCALLYTAKRDVQNVLLYEKKCEGLPNGRSLELGTIAFFEILPRLMETQDELLPRAPYSHIAVRMKPSTPESLEKIARFQQKVRCFGGLIEMKVRIALTQPNTVSIYHPKDEELVNGDDKTFYYLKATNGVIVSIPSERLEPHLDANFQAEFDLIAWVTYRKAIGKVQMHIGRNGEASRKWTNGRIDELPPLSANSYLMNALSSVNWQKFLINHHLKWIQKGITLVVVQKTYMIDSKK</sequence>
<dbReference type="AlphaFoldDB" id="A0A6A5HPW3"/>
<dbReference type="RefSeq" id="XP_053590950.1">
    <property type="nucleotide sequence ID" value="XM_053722305.1"/>
</dbReference>